<dbReference type="AlphaFoldDB" id="A0AAD9LZU7"/>
<proteinExistence type="predicted"/>
<evidence type="ECO:0000256" key="1">
    <source>
        <dbReference type="SAM" id="SignalP"/>
    </source>
</evidence>
<feature type="chain" id="PRO_5042011987" evidence="1">
    <location>
        <begin position="21"/>
        <end position="286"/>
    </location>
</feature>
<feature type="signal peptide" evidence="1">
    <location>
        <begin position="1"/>
        <end position="20"/>
    </location>
</feature>
<evidence type="ECO:0000313" key="2">
    <source>
        <dbReference type="EMBL" id="KAK2028646.1"/>
    </source>
</evidence>
<accession>A0AAD9LZU7</accession>
<dbReference type="Proteomes" id="UP001232148">
    <property type="component" value="Unassembled WGS sequence"/>
</dbReference>
<sequence length="286" mass="32890">MRSLIITLLALWLLPAVTLALPVPVCQDVRARKLSPTFKKEHLVIRDIETGEYDEEEGKRLRADSEAYPKKKSDLIHITQVVRRVLGKDTPWALFGGFAFVLYGEPNRHTADLDVVVQTSLPNLIKLLKKDPNFIIPSEEMYTKSRNMRTYYKWKNEIFQVDFNIPGISKVWKAQDIRDIIQETYVQTSDQKSALVYLIRLDVTFKSKCRTLTDLNRMKDTDMQDISWIIKNHPDAVAAAKDMIPIEWRRLVISRLNRMGSPLVGKAEQLLGLDEEAETSDSSRSS</sequence>
<dbReference type="Gene3D" id="3.30.460.40">
    <property type="match status" value="1"/>
</dbReference>
<evidence type="ECO:0000313" key="3">
    <source>
        <dbReference type="Proteomes" id="UP001232148"/>
    </source>
</evidence>
<dbReference type="EMBL" id="MU842875">
    <property type="protein sequence ID" value="KAK2028646.1"/>
    <property type="molecule type" value="Genomic_DNA"/>
</dbReference>
<keyword evidence="1" id="KW-0732">Signal</keyword>
<gene>
    <name evidence="2" type="ORF">LX32DRAFT_719922</name>
</gene>
<organism evidence="2 3">
    <name type="scientific">Colletotrichum zoysiae</name>
    <dbReference type="NCBI Taxonomy" id="1216348"/>
    <lineage>
        <taxon>Eukaryota</taxon>
        <taxon>Fungi</taxon>
        <taxon>Dikarya</taxon>
        <taxon>Ascomycota</taxon>
        <taxon>Pezizomycotina</taxon>
        <taxon>Sordariomycetes</taxon>
        <taxon>Hypocreomycetidae</taxon>
        <taxon>Glomerellales</taxon>
        <taxon>Glomerellaceae</taxon>
        <taxon>Colletotrichum</taxon>
        <taxon>Colletotrichum graminicola species complex</taxon>
    </lineage>
</organism>
<protein>
    <submittedName>
        <fullName evidence="2">Uncharacterized protein</fullName>
    </submittedName>
</protein>
<name>A0AAD9LZU7_9PEZI</name>
<keyword evidence="3" id="KW-1185">Reference proteome</keyword>
<reference evidence="2" key="1">
    <citation type="submission" date="2021-06" db="EMBL/GenBank/DDBJ databases">
        <title>Comparative genomics, transcriptomics and evolutionary studies reveal genomic signatures of adaptation to plant cell wall in hemibiotrophic fungi.</title>
        <authorList>
            <consortium name="DOE Joint Genome Institute"/>
            <person name="Baroncelli R."/>
            <person name="Diaz J.F."/>
            <person name="Benocci T."/>
            <person name="Peng M."/>
            <person name="Battaglia E."/>
            <person name="Haridas S."/>
            <person name="Andreopoulos W."/>
            <person name="Labutti K."/>
            <person name="Pangilinan J."/>
            <person name="Floch G.L."/>
            <person name="Makela M.R."/>
            <person name="Henrissat B."/>
            <person name="Grigoriev I.V."/>
            <person name="Crouch J.A."/>
            <person name="De Vries R.P."/>
            <person name="Sukno S.A."/>
            <person name="Thon M.R."/>
        </authorList>
    </citation>
    <scope>NUCLEOTIDE SEQUENCE</scope>
    <source>
        <strain evidence="2">MAFF235873</strain>
    </source>
</reference>
<comment type="caution">
    <text evidence="2">The sequence shown here is derived from an EMBL/GenBank/DDBJ whole genome shotgun (WGS) entry which is preliminary data.</text>
</comment>